<name>A0A084W8L8_ANOSI</name>
<evidence type="ECO:0000313" key="1">
    <source>
        <dbReference type="EMBL" id="KFB46562.1"/>
    </source>
</evidence>
<organism evidence="1">
    <name type="scientific">Anopheles sinensis</name>
    <name type="common">Mosquito</name>
    <dbReference type="NCBI Taxonomy" id="74873"/>
    <lineage>
        <taxon>Eukaryota</taxon>
        <taxon>Metazoa</taxon>
        <taxon>Ecdysozoa</taxon>
        <taxon>Arthropoda</taxon>
        <taxon>Hexapoda</taxon>
        <taxon>Insecta</taxon>
        <taxon>Pterygota</taxon>
        <taxon>Neoptera</taxon>
        <taxon>Endopterygota</taxon>
        <taxon>Diptera</taxon>
        <taxon>Nematocera</taxon>
        <taxon>Culicoidea</taxon>
        <taxon>Culicidae</taxon>
        <taxon>Anophelinae</taxon>
        <taxon>Anopheles</taxon>
    </lineage>
</organism>
<proteinExistence type="predicted"/>
<dbReference type="Proteomes" id="UP000030765">
    <property type="component" value="Unassembled WGS sequence"/>
</dbReference>
<protein>
    <submittedName>
        <fullName evidence="1 2">Membrane protein</fullName>
    </submittedName>
</protein>
<evidence type="ECO:0000313" key="3">
    <source>
        <dbReference type="Proteomes" id="UP000030765"/>
    </source>
</evidence>
<dbReference type="AlphaFoldDB" id="A0A084W8L8"/>
<keyword evidence="3" id="KW-1185">Reference proteome</keyword>
<evidence type="ECO:0000313" key="2">
    <source>
        <dbReference type="EnsemblMetazoa" id="ASIC014598-PA"/>
    </source>
</evidence>
<reference evidence="2" key="2">
    <citation type="submission" date="2020-05" db="UniProtKB">
        <authorList>
            <consortium name="EnsemblMetazoa"/>
        </authorList>
    </citation>
    <scope>IDENTIFICATION</scope>
</reference>
<reference evidence="1 3" key="1">
    <citation type="journal article" date="2014" name="BMC Genomics">
        <title>Genome sequence of Anopheles sinensis provides insight into genetics basis of mosquito competence for malaria parasites.</title>
        <authorList>
            <person name="Zhou D."/>
            <person name="Zhang D."/>
            <person name="Ding G."/>
            <person name="Shi L."/>
            <person name="Hou Q."/>
            <person name="Ye Y."/>
            <person name="Xu Y."/>
            <person name="Zhou H."/>
            <person name="Xiong C."/>
            <person name="Li S."/>
            <person name="Yu J."/>
            <person name="Hong S."/>
            <person name="Yu X."/>
            <person name="Zou P."/>
            <person name="Chen C."/>
            <person name="Chang X."/>
            <person name="Wang W."/>
            <person name="Lv Y."/>
            <person name="Sun Y."/>
            <person name="Ma L."/>
            <person name="Shen B."/>
            <person name="Zhu C."/>
        </authorList>
    </citation>
    <scope>NUCLEOTIDE SEQUENCE [LARGE SCALE GENOMIC DNA]</scope>
</reference>
<dbReference type="EMBL" id="ATLV01021495">
    <property type="status" value="NOT_ANNOTATED_CDS"/>
    <property type="molecule type" value="Genomic_DNA"/>
</dbReference>
<sequence>MAGARCGRMRERDLGPRVEKHVLRGKRLMAYTMGRKTAQLLAPDDDDDDSPFDFGPRW</sequence>
<gene>
    <name evidence="1" type="ORF">ZHAS_00014598</name>
</gene>
<dbReference type="EnsemblMetazoa" id="ASIC014598-RA">
    <property type="protein sequence ID" value="ASIC014598-PA"/>
    <property type="gene ID" value="ASIC014598"/>
</dbReference>
<accession>A0A084W8L8</accession>
<dbReference type="VEuPathDB" id="VectorBase:ASIC014598"/>
<dbReference type="EMBL" id="KE525319">
    <property type="protein sequence ID" value="KFB46562.1"/>
    <property type="molecule type" value="Genomic_DNA"/>
</dbReference>